<proteinExistence type="predicted"/>
<dbReference type="AlphaFoldDB" id="A0A7R9PJA8"/>
<reference evidence="2" key="1">
    <citation type="submission" date="2020-11" db="EMBL/GenBank/DDBJ databases">
        <authorList>
            <person name="Tran Van P."/>
        </authorList>
    </citation>
    <scope>NUCLEOTIDE SEQUENCE</scope>
</reference>
<sequence length="203" mass="22579">MPEPMSEASGLEGKRGEVEGKRPSRFDDARTNPRDVWPDGFPYTRRVFSESVGRFVVFGTGDIHSGAVLARDLASFTVELTLSLEVWGGWCGGEVRGECLDYVSGTRHLCLDQWAVSSTLNRATSDCTSRQHSVSCGGSVAWYTGVASGDQVKVAANTSEVFVCNEQQHLRRQTILWLDPSVLSPEYRVQRRNNRYTTPDRDN</sequence>
<evidence type="ECO:0000313" key="2">
    <source>
        <dbReference type="EMBL" id="CAD7589372.1"/>
    </source>
</evidence>
<feature type="region of interest" description="Disordered" evidence="1">
    <location>
        <begin position="1"/>
        <end position="33"/>
    </location>
</feature>
<gene>
    <name evidence="2" type="ORF">TGEB3V08_LOCUS3332</name>
</gene>
<evidence type="ECO:0000256" key="1">
    <source>
        <dbReference type="SAM" id="MobiDB-lite"/>
    </source>
</evidence>
<protein>
    <submittedName>
        <fullName evidence="2">Uncharacterized protein</fullName>
    </submittedName>
</protein>
<dbReference type="EMBL" id="OE840053">
    <property type="protein sequence ID" value="CAD7589372.1"/>
    <property type="molecule type" value="Genomic_DNA"/>
</dbReference>
<organism evidence="2">
    <name type="scientific">Timema genevievae</name>
    <name type="common">Walking stick</name>
    <dbReference type="NCBI Taxonomy" id="629358"/>
    <lineage>
        <taxon>Eukaryota</taxon>
        <taxon>Metazoa</taxon>
        <taxon>Ecdysozoa</taxon>
        <taxon>Arthropoda</taxon>
        <taxon>Hexapoda</taxon>
        <taxon>Insecta</taxon>
        <taxon>Pterygota</taxon>
        <taxon>Neoptera</taxon>
        <taxon>Polyneoptera</taxon>
        <taxon>Phasmatodea</taxon>
        <taxon>Timematodea</taxon>
        <taxon>Timematoidea</taxon>
        <taxon>Timematidae</taxon>
        <taxon>Timema</taxon>
    </lineage>
</organism>
<accession>A0A7R9PJA8</accession>
<name>A0A7R9PJA8_TIMGE</name>
<feature type="compositionally biased region" description="Basic and acidic residues" evidence="1">
    <location>
        <begin position="12"/>
        <end position="33"/>
    </location>
</feature>